<keyword evidence="1 2" id="KW-0728">SH3 domain</keyword>
<dbReference type="Pfam" id="PF00018">
    <property type="entry name" value="SH3_1"/>
    <property type="match status" value="1"/>
</dbReference>
<accession>A0A8H7SWI2</accession>
<protein>
    <recommendedName>
        <fullName evidence="4">SH3 domain-containing protein</fullName>
    </recommendedName>
</protein>
<gene>
    <name evidence="5" type="ORF">INT48_002361</name>
</gene>
<evidence type="ECO:0000313" key="6">
    <source>
        <dbReference type="Proteomes" id="UP000613177"/>
    </source>
</evidence>
<feature type="compositionally biased region" description="Polar residues" evidence="3">
    <location>
        <begin position="341"/>
        <end position="356"/>
    </location>
</feature>
<dbReference type="Proteomes" id="UP000613177">
    <property type="component" value="Unassembled WGS sequence"/>
</dbReference>
<dbReference type="PRINTS" id="PR00452">
    <property type="entry name" value="SH3DOMAIN"/>
</dbReference>
<organism evidence="5 6">
    <name type="scientific">Thamnidium elegans</name>
    <dbReference type="NCBI Taxonomy" id="101142"/>
    <lineage>
        <taxon>Eukaryota</taxon>
        <taxon>Fungi</taxon>
        <taxon>Fungi incertae sedis</taxon>
        <taxon>Mucoromycota</taxon>
        <taxon>Mucoromycotina</taxon>
        <taxon>Mucoromycetes</taxon>
        <taxon>Mucorales</taxon>
        <taxon>Mucorineae</taxon>
        <taxon>Mucoraceae</taxon>
        <taxon>Thamnidium</taxon>
    </lineage>
</organism>
<feature type="domain" description="SH3" evidence="4">
    <location>
        <begin position="385"/>
        <end position="445"/>
    </location>
</feature>
<dbReference type="PANTHER" id="PTHR15629">
    <property type="entry name" value="SH3YL1 PROTEIN"/>
    <property type="match status" value="1"/>
</dbReference>
<dbReference type="OrthoDB" id="10255128at2759"/>
<dbReference type="InterPro" id="IPR007461">
    <property type="entry name" value="Ysc84_actin-binding"/>
</dbReference>
<keyword evidence="6" id="KW-1185">Reference proteome</keyword>
<dbReference type="SMART" id="SM00326">
    <property type="entry name" value="SH3"/>
    <property type="match status" value="1"/>
</dbReference>
<dbReference type="Gene3D" id="2.30.30.40">
    <property type="entry name" value="SH3 Domains"/>
    <property type="match status" value="1"/>
</dbReference>
<feature type="region of interest" description="Disordered" evidence="3">
    <location>
        <begin position="219"/>
        <end position="361"/>
    </location>
</feature>
<dbReference type="InterPro" id="IPR036028">
    <property type="entry name" value="SH3-like_dom_sf"/>
</dbReference>
<evidence type="ECO:0000313" key="5">
    <source>
        <dbReference type="EMBL" id="KAG2235587.1"/>
    </source>
</evidence>
<reference evidence="5" key="1">
    <citation type="submission" date="2021-01" db="EMBL/GenBank/DDBJ databases">
        <title>Metabolic potential, ecology and presence of endohyphal bacteria is reflected in genomic diversity of Mucoromycotina.</title>
        <authorList>
            <person name="Muszewska A."/>
            <person name="Okrasinska A."/>
            <person name="Steczkiewicz K."/>
            <person name="Drgas O."/>
            <person name="Orlowska M."/>
            <person name="Perlinska-Lenart U."/>
            <person name="Aleksandrzak-Piekarczyk T."/>
            <person name="Szatraj K."/>
            <person name="Zielenkiewicz U."/>
            <person name="Pilsyk S."/>
            <person name="Malc E."/>
            <person name="Mieczkowski P."/>
            <person name="Kruszewska J.S."/>
            <person name="Biernat P."/>
            <person name="Pawlowska J."/>
        </authorList>
    </citation>
    <scope>NUCLEOTIDE SEQUENCE</scope>
    <source>
        <strain evidence="5">WA0000018081</strain>
    </source>
</reference>
<evidence type="ECO:0000256" key="3">
    <source>
        <dbReference type="SAM" id="MobiDB-lite"/>
    </source>
</evidence>
<dbReference type="PROSITE" id="PS50002">
    <property type="entry name" value="SH3"/>
    <property type="match status" value="1"/>
</dbReference>
<dbReference type="GO" id="GO:0035091">
    <property type="term" value="F:phosphatidylinositol binding"/>
    <property type="evidence" value="ECO:0007669"/>
    <property type="project" value="TreeGrafter"/>
</dbReference>
<evidence type="ECO:0000256" key="1">
    <source>
        <dbReference type="ARBA" id="ARBA00022443"/>
    </source>
</evidence>
<dbReference type="PRINTS" id="PR01887">
    <property type="entry name" value="SPECTRNALPHA"/>
</dbReference>
<comment type="caution">
    <text evidence="5">The sequence shown here is derived from an EMBL/GenBank/DDBJ whole genome shotgun (WGS) entry which is preliminary data.</text>
</comment>
<sequence length="445" mass="48104">MPTTRTPKELKGDIQKAVQILELFTDPSKGRDVKMLIPANVLRDAHGIVFIRLYRIGFMLSAKGGTGIIIARLPDGSWSAPSGVSMSSVGFGHQAGGEVIDSIIVMNYRAAVKAFFDGGGQLQLGVGASLAVGPLGRAADISASASNTSHIAATYAYSSSKGLYVGYSFEGSKISERVNTNAAYYGRPISARDILTGVVPPSQDAARLYDLLNSMGAGPRPGLPFASQRDKKAQSLSMHSPQTTPPPINYANRPPTTSDGFEEPPPPYQPNDGPSQPKDNQTSFNQTYMNQPNSTFTDTKSPIANPNENQHTSFHRADMQPGQANSYYNSSPFDASDKGKQPSSRDMQTSPYSESSAPPAVSQIYNNTTTLSNNDTKQPLPTNNDIMTVVVAKYDYHSDSPSDLNFSAGDHIIVTKRLDDRQSWWEGEIGEKRGFFPANYTEELS</sequence>
<dbReference type="InterPro" id="IPR051702">
    <property type="entry name" value="SH3_domain_YSC84-like"/>
</dbReference>
<feature type="compositionally biased region" description="Polar residues" evidence="3">
    <location>
        <begin position="272"/>
        <end position="312"/>
    </location>
</feature>
<dbReference type="Pfam" id="PF04366">
    <property type="entry name" value="Ysc84"/>
    <property type="match status" value="1"/>
</dbReference>
<feature type="compositionally biased region" description="Polar residues" evidence="3">
    <location>
        <begin position="322"/>
        <end position="333"/>
    </location>
</feature>
<evidence type="ECO:0000259" key="4">
    <source>
        <dbReference type="PROSITE" id="PS50002"/>
    </source>
</evidence>
<dbReference type="SUPFAM" id="SSF50044">
    <property type="entry name" value="SH3-domain"/>
    <property type="match status" value="1"/>
</dbReference>
<name>A0A8H7SWI2_9FUNG</name>
<dbReference type="InterPro" id="IPR001452">
    <property type="entry name" value="SH3_domain"/>
</dbReference>
<dbReference type="EMBL" id="JAEPRE010000030">
    <property type="protein sequence ID" value="KAG2235587.1"/>
    <property type="molecule type" value="Genomic_DNA"/>
</dbReference>
<proteinExistence type="predicted"/>
<dbReference type="AlphaFoldDB" id="A0A8H7SWI2"/>
<evidence type="ECO:0000256" key="2">
    <source>
        <dbReference type="PROSITE-ProRule" id="PRU00192"/>
    </source>
</evidence>
<dbReference type="PANTHER" id="PTHR15629:SF2">
    <property type="entry name" value="SH3 DOMAIN-CONTAINING YSC84-LIKE PROTEIN 1"/>
    <property type="match status" value="1"/>
</dbReference>